<name>A0A410RQL9_CORCK</name>
<dbReference type="Proteomes" id="UP000288758">
    <property type="component" value="Chromosome"/>
</dbReference>
<dbReference type="EMBL" id="CP034669">
    <property type="protein sequence ID" value="QAT84189.1"/>
    <property type="molecule type" value="Genomic_DNA"/>
</dbReference>
<protein>
    <submittedName>
        <fullName evidence="2">Uncharacterized protein</fullName>
    </submittedName>
</protein>
<gene>
    <name evidence="2" type="ORF">EJ065_2617</name>
</gene>
<sequence>MTPPENSYRIVPNPNPPCDPAQEELSRKRTSEAPPPTPPPSTPPLPETSKDENLNG</sequence>
<evidence type="ECO:0000313" key="3">
    <source>
        <dbReference type="Proteomes" id="UP000288758"/>
    </source>
</evidence>
<accession>A0A410RQL9</accession>
<feature type="region of interest" description="Disordered" evidence="1">
    <location>
        <begin position="1"/>
        <end position="56"/>
    </location>
</feature>
<proteinExistence type="predicted"/>
<dbReference type="AlphaFoldDB" id="A0A410RQL9"/>
<feature type="compositionally biased region" description="Pro residues" evidence="1">
    <location>
        <begin position="33"/>
        <end position="46"/>
    </location>
</feature>
<organism evidence="2 3">
    <name type="scientific">Corallococcus coralloides</name>
    <name type="common">Myxococcus coralloides</name>
    <dbReference type="NCBI Taxonomy" id="184914"/>
    <lineage>
        <taxon>Bacteria</taxon>
        <taxon>Pseudomonadati</taxon>
        <taxon>Myxococcota</taxon>
        <taxon>Myxococcia</taxon>
        <taxon>Myxococcales</taxon>
        <taxon>Cystobacterineae</taxon>
        <taxon>Myxococcaceae</taxon>
        <taxon>Corallococcus</taxon>
    </lineage>
</organism>
<evidence type="ECO:0000313" key="2">
    <source>
        <dbReference type="EMBL" id="QAT84189.1"/>
    </source>
</evidence>
<evidence type="ECO:0000256" key="1">
    <source>
        <dbReference type="SAM" id="MobiDB-lite"/>
    </source>
</evidence>
<reference evidence="2 3" key="1">
    <citation type="submission" date="2018-12" db="EMBL/GenBank/DDBJ databases">
        <title>Complete Genome Sequence of the Corallopyronin A producing Myxobacterium Corallococcus coralloides B035.</title>
        <authorList>
            <person name="Bouhired S.M."/>
            <person name="Rupp O."/>
            <person name="Blom J."/>
            <person name="Schaeberle T.F."/>
            <person name="Kehraus S."/>
            <person name="Schiefer A."/>
            <person name="Pfarr K."/>
            <person name="Goesmann A."/>
            <person name="Hoerauf A."/>
            <person name="Koenig G.M."/>
        </authorList>
    </citation>
    <scope>NUCLEOTIDE SEQUENCE [LARGE SCALE GENOMIC DNA]</scope>
    <source>
        <strain evidence="2 3">B035</strain>
    </source>
</reference>